<name>A0A7G9Z1S3_9EURY</name>
<gene>
    <name evidence="2" type="ORF">IEMLPNFH_00008</name>
</gene>
<dbReference type="Pfam" id="PF11824">
    <property type="entry name" value="DUF3344"/>
    <property type="match status" value="1"/>
</dbReference>
<evidence type="ECO:0000259" key="1">
    <source>
        <dbReference type="Pfam" id="PF11824"/>
    </source>
</evidence>
<dbReference type="EMBL" id="MT631572">
    <property type="protein sequence ID" value="QNO54207.1"/>
    <property type="molecule type" value="Genomic_DNA"/>
</dbReference>
<feature type="domain" description="DUF3344" evidence="1">
    <location>
        <begin position="25"/>
        <end position="322"/>
    </location>
</feature>
<dbReference type="AlphaFoldDB" id="A0A7G9Z1S3"/>
<evidence type="ECO:0000313" key="2">
    <source>
        <dbReference type="EMBL" id="QNO54207.1"/>
    </source>
</evidence>
<proteinExistence type="predicted"/>
<protein>
    <recommendedName>
        <fullName evidence="1">DUF3344 domain-containing protein</fullName>
    </recommendedName>
</protein>
<organism evidence="2">
    <name type="scientific">Candidatus Methanophaga sp. ANME-1 ERB7</name>
    <dbReference type="NCBI Taxonomy" id="2759913"/>
    <lineage>
        <taxon>Archaea</taxon>
        <taxon>Methanobacteriati</taxon>
        <taxon>Methanobacteriota</taxon>
        <taxon>Stenosarchaea group</taxon>
        <taxon>Methanomicrobia</taxon>
        <taxon>Candidatus Methanophagales</taxon>
        <taxon>Candidatus Methanophagaceae</taxon>
        <taxon>Candidatus Methanophaga</taxon>
    </lineage>
</organism>
<reference evidence="2" key="1">
    <citation type="submission" date="2020-06" db="EMBL/GenBank/DDBJ databases">
        <title>Unique genomic features of the anaerobic methanotrophic archaea.</title>
        <authorList>
            <person name="Chadwick G.L."/>
            <person name="Skennerton C.T."/>
            <person name="Laso-Perez R."/>
            <person name="Leu A.O."/>
            <person name="Speth D.R."/>
            <person name="Yu H."/>
            <person name="Morgan-Lang C."/>
            <person name="Hatzenpichler R."/>
            <person name="Goudeau D."/>
            <person name="Malmstrom R."/>
            <person name="Brazelton W.J."/>
            <person name="Woyke T."/>
            <person name="Hallam S.J."/>
            <person name="Tyson G.W."/>
            <person name="Wegener G."/>
            <person name="Boetius A."/>
            <person name="Orphan V."/>
        </authorList>
    </citation>
    <scope>NUCLEOTIDE SEQUENCE</scope>
</reference>
<accession>A0A7G9Z1S3</accession>
<dbReference type="InterPro" id="IPR021779">
    <property type="entry name" value="DUF3344"/>
</dbReference>
<sequence length="325" mass="35958">MKMRSHTIFSAFVLALAFVSVAGGSYAGDKPLNTIAHGESYGGVFYTLGDSRYSGVLNINDTYTVNFDTSVLGSDKEVELARLYVYWVWCQKENVGVFPSMQVSDGREVLRSVATYTDTKGFVGRYDYFSGVYVYNCNITKTGYLVTVKNVDANGSTFCVQGIGLLVIYECQDPGQDCHHIEYWVNEGCDMIYAEYGITPEMATSKAYFDGDVERKAVNKAYLITVAPSGGYVSGGETAHNRLYFNEESGWLSKLPFLNQLLRLLFGYGGGVWSDVYIASDIAQIGVDQRDVTDYLKGTNNFAAVQDNHDYMMLTNAVLVVEKVG</sequence>